<keyword evidence="4" id="KW-0539">Nucleus</keyword>
<proteinExistence type="predicted"/>
<keyword evidence="1" id="KW-0805">Transcription regulation</keyword>
<evidence type="ECO:0000259" key="6">
    <source>
        <dbReference type="PROSITE" id="PS51742"/>
    </source>
</evidence>
<dbReference type="InterPro" id="IPR014476">
    <property type="entry name" value="AHL15-29"/>
</dbReference>
<dbReference type="Pfam" id="PF03479">
    <property type="entry name" value="PCC"/>
    <property type="match status" value="1"/>
</dbReference>
<reference evidence="7 8" key="1">
    <citation type="submission" date="2024-04" db="EMBL/GenBank/DDBJ databases">
        <authorList>
            <person name="Fracassetti M."/>
        </authorList>
    </citation>
    <scope>NUCLEOTIDE SEQUENCE [LARGE SCALE GENOMIC DNA]</scope>
</reference>
<evidence type="ECO:0000256" key="5">
    <source>
        <dbReference type="SAM" id="MobiDB-lite"/>
    </source>
</evidence>
<gene>
    <name evidence="7" type="ORF">LTRI10_LOCUS34359</name>
</gene>
<dbReference type="Gene3D" id="3.30.1330.80">
    <property type="entry name" value="Hypothetical protein, similar to alpha- acetolactate decarboxylase, domain 2"/>
    <property type="match status" value="1"/>
</dbReference>
<organism evidence="7 8">
    <name type="scientific">Linum trigynum</name>
    <dbReference type="NCBI Taxonomy" id="586398"/>
    <lineage>
        <taxon>Eukaryota</taxon>
        <taxon>Viridiplantae</taxon>
        <taxon>Streptophyta</taxon>
        <taxon>Embryophyta</taxon>
        <taxon>Tracheophyta</taxon>
        <taxon>Spermatophyta</taxon>
        <taxon>Magnoliopsida</taxon>
        <taxon>eudicotyledons</taxon>
        <taxon>Gunneridae</taxon>
        <taxon>Pentapetalae</taxon>
        <taxon>rosids</taxon>
        <taxon>fabids</taxon>
        <taxon>Malpighiales</taxon>
        <taxon>Linaceae</taxon>
        <taxon>Linum</taxon>
    </lineage>
</organism>
<feature type="region of interest" description="Disordered" evidence="5">
    <location>
        <begin position="20"/>
        <end position="53"/>
    </location>
</feature>
<keyword evidence="2" id="KW-0238">DNA-binding</keyword>
<dbReference type="Proteomes" id="UP001497516">
    <property type="component" value="Chromosome 6"/>
</dbReference>
<dbReference type="GO" id="GO:0003700">
    <property type="term" value="F:DNA-binding transcription factor activity"/>
    <property type="evidence" value="ECO:0007669"/>
    <property type="project" value="TreeGrafter"/>
</dbReference>
<evidence type="ECO:0000313" key="8">
    <source>
        <dbReference type="Proteomes" id="UP001497516"/>
    </source>
</evidence>
<dbReference type="PANTHER" id="PTHR31100">
    <property type="entry name" value="AT-HOOK MOTIF NUCLEAR-LOCALIZED PROTEIN 15"/>
    <property type="match status" value="1"/>
</dbReference>
<feature type="region of interest" description="Disordered" evidence="5">
    <location>
        <begin position="179"/>
        <end position="202"/>
    </location>
</feature>
<dbReference type="GO" id="GO:0005634">
    <property type="term" value="C:nucleus"/>
    <property type="evidence" value="ECO:0007669"/>
    <property type="project" value="TreeGrafter"/>
</dbReference>
<accession>A0AAV2F774</accession>
<feature type="compositionally biased region" description="Basic and acidic residues" evidence="5">
    <location>
        <begin position="183"/>
        <end position="202"/>
    </location>
</feature>
<dbReference type="SUPFAM" id="SSF117856">
    <property type="entry name" value="AF0104/ALDC/Ptd012-like"/>
    <property type="match status" value="1"/>
</dbReference>
<dbReference type="PANTHER" id="PTHR31100:SF14">
    <property type="entry name" value="AT-HOOK MOTIF NUCLEAR-LOCALIZED PROTEIN 15"/>
    <property type="match status" value="1"/>
</dbReference>
<name>A0AAV2F774_9ROSI</name>
<dbReference type="GO" id="GO:0003680">
    <property type="term" value="F:minor groove of adenine-thymine-rich DNA binding"/>
    <property type="evidence" value="ECO:0007669"/>
    <property type="project" value="InterPro"/>
</dbReference>
<protein>
    <recommendedName>
        <fullName evidence="6">PPC domain-containing protein</fullName>
    </recommendedName>
</protein>
<dbReference type="AlphaFoldDB" id="A0AAV2F774"/>
<sequence length="202" mass="19959">MDGDSFRDLMGCECDGLIHGQNGSETGREVATSGAAGPAGSKNKPKPPVVITKESPNSLRSHILEVGTGSDIAKSVTGFAQRRHRGVSILSGNGVVTNVTLGQPAAAGGVIALHGSFAILSLSGSFLPAPSPPGAAGLTVYLAGGQGQVVGPLVAAGLAAPDAATSLPAEILGVKTGEGSSIGEERFGSLAAKEEGPKRLGQ</sequence>
<evidence type="ECO:0000256" key="3">
    <source>
        <dbReference type="ARBA" id="ARBA00023163"/>
    </source>
</evidence>
<keyword evidence="8" id="KW-1185">Reference proteome</keyword>
<evidence type="ECO:0000256" key="4">
    <source>
        <dbReference type="ARBA" id="ARBA00023242"/>
    </source>
</evidence>
<evidence type="ECO:0000256" key="1">
    <source>
        <dbReference type="ARBA" id="ARBA00023015"/>
    </source>
</evidence>
<dbReference type="EMBL" id="OZ034819">
    <property type="protein sequence ID" value="CAL1393812.1"/>
    <property type="molecule type" value="Genomic_DNA"/>
</dbReference>
<dbReference type="InterPro" id="IPR005175">
    <property type="entry name" value="PPC_dom"/>
</dbReference>
<dbReference type="PROSITE" id="PS51742">
    <property type="entry name" value="PPC"/>
    <property type="match status" value="1"/>
</dbReference>
<evidence type="ECO:0000313" key="7">
    <source>
        <dbReference type="EMBL" id="CAL1393812.1"/>
    </source>
</evidence>
<feature type="domain" description="PPC" evidence="6">
    <location>
        <begin position="56"/>
        <end position="198"/>
    </location>
</feature>
<keyword evidence="3" id="KW-0804">Transcription</keyword>
<evidence type="ECO:0000256" key="2">
    <source>
        <dbReference type="ARBA" id="ARBA00023125"/>
    </source>
</evidence>
<dbReference type="CDD" id="cd11378">
    <property type="entry name" value="DUF296"/>
    <property type="match status" value="1"/>
</dbReference>